<reference evidence="2" key="1">
    <citation type="journal article" date="2024" name="Proc. Natl. Acad. Sci. U.S.A.">
        <title>Extraordinary preservation of gene collinearity over three hundred million years revealed in homosporous lycophytes.</title>
        <authorList>
            <person name="Li C."/>
            <person name="Wickell D."/>
            <person name="Kuo L.Y."/>
            <person name="Chen X."/>
            <person name="Nie B."/>
            <person name="Liao X."/>
            <person name="Peng D."/>
            <person name="Ji J."/>
            <person name="Jenkins J."/>
            <person name="Williams M."/>
            <person name="Shu S."/>
            <person name="Plott C."/>
            <person name="Barry K."/>
            <person name="Rajasekar S."/>
            <person name="Grimwood J."/>
            <person name="Han X."/>
            <person name="Sun S."/>
            <person name="Hou Z."/>
            <person name="He W."/>
            <person name="Dai G."/>
            <person name="Sun C."/>
            <person name="Schmutz J."/>
            <person name="Leebens-Mack J.H."/>
            <person name="Li F.W."/>
            <person name="Wang L."/>
        </authorList>
    </citation>
    <scope>NUCLEOTIDE SEQUENCE [LARGE SCALE GENOMIC DNA]</scope>
    <source>
        <strain evidence="2">cv. PW_Plant_1</strain>
    </source>
</reference>
<organism evidence="1 2">
    <name type="scientific">Diphasiastrum complanatum</name>
    <name type="common">Issler's clubmoss</name>
    <name type="synonym">Lycopodium complanatum</name>
    <dbReference type="NCBI Taxonomy" id="34168"/>
    <lineage>
        <taxon>Eukaryota</taxon>
        <taxon>Viridiplantae</taxon>
        <taxon>Streptophyta</taxon>
        <taxon>Embryophyta</taxon>
        <taxon>Tracheophyta</taxon>
        <taxon>Lycopodiopsida</taxon>
        <taxon>Lycopodiales</taxon>
        <taxon>Lycopodiaceae</taxon>
        <taxon>Lycopodioideae</taxon>
        <taxon>Diphasiastrum</taxon>
    </lineage>
</organism>
<evidence type="ECO:0000313" key="1">
    <source>
        <dbReference type="EMBL" id="KAJ7551997.1"/>
    </source>
</evidence>
<comment type="caution">
    <text evidence="1">The sequence shown here is derived from an EMBL/GenBank/DDBJ whole genome shotgun (WGS) entry which is preliminary data.</text>
</comment>
<dbReference type="EMBL" id="CM055097">
    <property type="protein sequence ID" value="KAJ7551997.1"/>
    <property type="molecule type" value="Genomic_DNA"/>
</dbReference>
<accession>A0ACC2DCK7</accession>
<dbReference type="Proteomes" id="UP001162992">
    <property type="component" value="Chromosome 6"/>
</dbReference>
<proteinExistence type="predicted"/>
<sequence length="391" mass="43459">MNIDQDRSMLQTMKSCGNVPTPTTVATCDSFDCIPDSLLLLIFNKLADVKALGRCCAVSKRFSDLACKVDNALVRVDCVVSGDETSSYVKERGILGNLLRFLLSFMKPFQVMHRMLFHKRVMPIDVSNHSPIEVLKNFKELQHLRIELPGGELGFEDGVLLKWKAEFGSTLESCVILGASSVANNDKPNAADNMKGRIRLLQQSAQQNFQSIISEENVHAVRSEETETSCVDEESASIPDSFYTDGGLRLRVIWTISSLVAASARHYLLQQIILDHPTLESLILTDAAAQGTLCMSKEQLQDFRDRPIIPSASSNRTQIPALDMKLWYAPYLELPGGTGMKGATLVAIKPSDRPLCQDSEDFVARAFEEPFRTATSILAKRQTYLLEMNSF</sequence>
<evidence type="ECO:0000313" key="2">
    <source>
        <dbReference type="Proteomes" id="UP001162992"/>
    </source>
</evidence>
<protein>
    <submittedName>
        <fullName evidence="1">Uncharacterized protein</fullName>
    </submittedName>
</protein>
<gene>
    <name evidence="1" type="ORF">O6H91_06G037600</name>
</gene>
<keyword evidence="2" id="KW-1185">Reference proteome</keyword>
<name>A0ACC2DCK7_DIPCM</name>